<evidence type="ECO:0000256" key="7">
    <source>
        <dbReference type="RuleBase" id="RU363080"/>
    </source>
</evidence>
<dbReference type="InterPro" id="IPR001344">
    <property type="entry name" value="Chloro_AB-bd_pln"/>
</dbReference>
<dbReference type="GO" id="GO:0009535">
    <property type="term" value="C:chloroplast thylakoid membrane"/>
    <property type="evidence" value="ECO:0007669"/>
    <property type="project" value="UniProtKB-SubCell"/>
</dbReference>
<name>A0A061SA24_9CHLO</name>
<evidence type="ECO:0000256" key="3">
    <source>
        <dbReference type="ARBA" id="ARBA00022531"/>
    </source>
</evidence>
<dbReference type="SUPFAM" id="SSF103511">
    <property type="entry name" value="Chlorophyll a-b binding protein"/>
    <property type="match status" value="1"/>
</dbReference>
<feature type="region of interest" description="Disordered" evidence="8">
    <location>
        <begin position="1"/>
        <end position="91"/>
    </location>
</feature>
<feature type="binding site" description="axial binding residue" evidence="6">
    <location>
        <position position="244"/>
    </location>
    <ligand>
        <name>chlorophyll b</name>
        <dbReference type="ChEBI" id="CHEBI:61721"/>
        <label>1</label>
    </ligand>
    <ligandPart>
        <name>Mg</name>
        <dbReference type="ChEBI" id="CHEBI:25107"/>
    </ligandPart>
</feature>
<keyword evidence="5 7" id="KW-0157">Chromophore</keyword>
<keyword evidence="1 6" id="KW-0148">Chlorophyll</keyword>
<dbReference type="GO" id="GO:0009523">
    <property type="term" value="C:photosystem II"/>
    <property type="evidence" value="ECO:0007669"/>
    <property type="project" value="UniProtKB-KW"/>
</dbReference>
<dbReference type="InterPro" id="IPR022796">
    <property type="entry name" value="Chloroa_b-bind"/>
</dbReference>
<evidence type="ECO:0000256" key="4">
    <source>
        <dbReference type="ARBA" id="ARBA00022640"/>
    </source>
</evidence>
<keyword evidence="4 7" id="KW-0934">Plastid</keyword>
<feature type="binding site" evidence="6">
    <location>
        <position position="282"/>
    </location>
    <ligand>
        <name>chlorophyll a</name>
        <dbReference type="ChEBI" id="CHEBI:58416"/>
        <label>1</label>
    </ligand>
</feature>
<evidence type="ECO:0000256" key="6">
    <source>
        <dbReference type="PIRSR" id="PIRSR601344-1"/>
    </source>
</evidence>
<keyword evidence="7" id="KW-0603">Photosystem I</keyword>
<keyword evidence="7" id="KW-0604">Photosystem II</keyword>
<accession>A0A061SA24</accession>
<dbReference type="GO" id="GO:0016168">
    <property type="term" value="F:chlorophyll binding"/>
    <property type="evidence" value="ECO:0007669"/>
    <property type="project" value="UniProtKB-KW"/>
</dbReference>
<dbReference type="GO" id="GO:0009765">
    <property type="term" value="P:photosynthesis, light harvesting"/>
    <property type="evidence" value="ECO:0007669"/>
    <property type="project" value="InterPro"/>
</dbReference>
<comment type="subcellular location">
    <subcellularLocation>
        <location evidence="7">Plastid</location>
        <location evidence="7">Chloroplast thylakoid membrane</location>
    </subcellularLocation>
</comment>
<dbReference type="Pfam" id="PF00504">
    <property type="entry name" value="Chloroa_b-bind"/>
    <property type="match status" value="1"/>
</dbReference>
<evidence type="ECO:0000256" key="2">
    <source>
        <dbReference type="ARBA" id="ARBA00022528"/>
    </source>
</evidence>
<comment type="similarity">
    <text evidence="7">Belongs to the light-harvesting chlorophyll a/b-binding (LHC) protein family.</text>
</comment>
<comment type="function">
    <text evidence="7">The light-harvesting complex (LHC) functions as a light receptor, it captures and delivers excitation energy to photosystems with which it is closely associated.</text>
</comment>
<organism evidence="9">
    <name type="scientific">Tetraselmis sp. GSL018</name>
    <dbReference type="NCBI Taxonomy" id="582737"/>
    <lineage>
        <taxon>Eukaryota</taxon>
        <taxon>Viridiplantae</taxon>
        <taxon>Chlorophyta</taxon>
        <taxon>core chlorophytes</taxon>
        <taxon>Chlorodendrophyceae</taxon>
        <taxon>Chlorodendrales</taxon>
        <taxon>Chlorodendraceae</taxon>
        <taxon>Tetraselmis</taxon>
    </lineage>
</organism>
<evidence type="ECO:0000256" key="1">
    <source>
        <dbReference type="ARBA" id="ARBA00022494"/>
    </source>
</evidence>
<feature type="binding site" evidence="6">
    <location>
        <position position="185"/>
    </location>
    <ligand>
        <name>chlorophyll b</name>
        <dbReference type="ChEBI" id="CHEBI:61721"/>
        <label>2</label>
    </ligand>
</feature>
<evidence type="ECO:0000256" key="5">
    <source>
        <dbReference type="ARBA" id="ARBA00022991"/>
    </source>
</evidence>
<reference evidence="9" key="1">
    <citation type="submission" date="2014-05" db="EMBL/GenBank/DDBJ databases">
        <title>The transcriptome of the halophilic microalga Tetraselmis sp. GSL018 isolated from the Great Salt Lake, Utah.</title>
        <authorList>
            <person name="Jinkerson R.E."/>
            <person name="D'Adamo S."/>
            <person name="Posewitz M.C."/>
        </authorList>
    </citation>
    <scope>NUCLEOTIDE SEQUENCE</scope>
    <source>
        <strain evidence="9">GSL018</strain>
    </source>
</reference>
<dbReference type="GO" id="GO:0009522">
    <property type="term" value="C:photosystem I"/>
    <property type="evidence" value="ECO:0007669"/>
    <property type="project" value="UniProtKB-KW"/>
</dbReference>
<feature type="binding site" evidence="6">
    <location>
        <position position="299"/>
    </location>
    <ligand>
        <name>chlorophyll a</name>
        <dbReference type="ChEBI" id="CHEBI:58416"/>
        <label>1</label>
    </ligand>
</feature>
<protein>
    <recommendedName>
        <fullName evidence="7">Chlorophyll a-b binding protein, chloroplastic</fullName>
    </recommendedName>
</protein>
<keyword evidence="7" id="KW-0793">Thylakoid</keyword>
<feature type="binding site" description="axial binding residue" evidence="6">
    <location>
        <position position="187"/>
    </location>
    <ligand>
        <name>chlorophyll b</name>
        <dbReference type="ChEBI" id="CHEBI:61721"/>
        <label>1</label>
    </ligand>
    <ligandPart>
        <name>Mg</name>
        <dbReference type="ChEBI" id="CHEBI:25107"/>
    </ligandPart>
</feature>
<feature type="binding site" description="axial binding residue" evidence="6">
    <location>
        <position position="251"/>
    </location>
    <ligand>
        <name>chlorophyll b</name>
        <dbReference type="ChEBI" id="CHEBI:61721"/>
        <label>1</label>
    </ligand>
    <ligandPart>
        <name>Mg</name>
        <dbReference type="ChEBI" id="CHEBI:25107"/>
    </ligandPart>
</feature>
<dbReference type="AlphaFoldDB" id="A0A061SA24"/>
<gene>
    <name evidence="9" type="primary">LHCB4</name>
    <name evidence="9" type="ORF">TSPGSL018_11562</name>
</gene>
<sequence length="318" mass="34340">MSALQTTMLGKLGGTKVLKKSGSGKQTGSEKKTGSGFSLPSIPKPEFRKTTSPKKTGSTSRKTVSTPPARKTTKKTTSPSSGTRQGGVGYRKFEGRPLWLPNVEVPAWLDGTLPGDRGFDPLGLAKPVEYLQIDVDSLDQNLDNNKAGQVVGSFSPVVDQVSEQRLQPYSEVFGLARFRECELIHGRWAMMATLGCVIAEANTGVSWVDAGKVELDGATYFGFTLPFSISQLVWIEVLAMGGVEFFRNTELDTEKRCYPGGYFDPLGLADDPDRAFKLKEAEIKHARLAMVAFLGFGVQALTTGEGVLGSLAKFSESL</sequence>
<keyword evidence="2 7" id="KW-0150">Chloroplast</keyword>
<feature type="binding site" evidence="6">
    <location>
        <position position="287"/>
    </location>
    <ligand>
        <name>chlorophyll a</name>
        <dbReference type="ChEBI" id="CHEBI:58416"/>
        <label>1</label>
    </ligand>
</feature>
<dbReference type="EMBL" id="GBEZ01005399">
    <property type="protein sequence ID" value="JAC79904.1"/>
    <property type="molecule type" value="Transcribed_RNA"/>
</dbReference>
<dbReference type="Gene3D" id="1.10.3460.10">
    <property type="entry name" value="Chlorophyll a/b binding protein domain"/>
    <property type="match status" value="1"/>
</dbReference>
<proteinExistence type="inferred from homology"/>
<feature type="compositionally biased region" description="Low complexity" evidence="8">
    <location>
        <begin position="53"/>
        <end position="83"/>
    </location>
</feature>
<feature type="binding site" evidence="6">
    <location>
        <position position="182"/>
    </location>
    <ligand>
        <name>chlorophyll a</name>
        <dbReference type="ChEBI" id="CHEBI:58416"/>
        <label>1</label>
    </ligand>
</feature>
<keyword evidence="3 7" id="KW-0602">Photosynthesis</keyword>
<evidence type="ECO:0000256" key="8">
    <source>
        <dbReference type="SAM" id="MobiDB-lite"/>
    </source>
</evidence>
<feature type="compositionally biased region" description="Low complexity" evidence="8">
    <location>
        <begin position="1"/>
        <end position="24"/>
    </location>
</feature>
<dbReference type="PANTHER" id="PTHR21649">
    <property type="entry name" value="CHLOROPHYLL A/B BINDING PROTEIN"/>
    <property type="match status" value="1"/>
</dbReference>
<evidence type="ECO:0000313" key="9">
    <source>
        <dbReference type="EMBL" id="JAC79904.1"/>
    </source>
</evidence>